<feature type="compositionally biased region" description="Acidic residues" evidence="1">
    <location>
        <begin position="475"/>
        <end position="484"/>
    </location>
</feature>
<gene>
    <name evidence="2" type="ORF">B0F90DRAFT_1665386</name>
</gene>
<feature type="compositionally biased region" description="Low complexity" evidence="1">
    <location>
        <begin position="238"/>
        <end position="259"/>
    </location>
</feature>
<comment type="caution">
    <text evidence="2">The sequence shown here is derived from an EMBL/GenBank/DDBJ whole genome shotgun (WGS) entry which is preliminary data.</text>
</comment>
<protein>
    <submittedName>
        <fullName evidence="2">Uncharacterized protein</fullName>
    </submittedName>
</protein>
<dbReference type="AlphaFoldDB" id="A0AAD4QSG7"/>
<feature type="compositionally biased region" description="Basic residues" evidence="1">
    <location>
        <begin position="451"/>
        <end position="469"/>
    </location>
</feature>
<feature type="compositionally biased region" description="Low complexity" evidence="1">
    <location>
        <begin position="276"/>
        <end position="306"/>
    </location>
</feature>
<evidence type="ECO:0000256" key="1">
    <source>
        <dbReference type="SAM" id="MobiDB-lite"/>
    </source>
</evidence>
<reference evidence="2" key="1">
    <citation type="journal article" date="2022" name="New Phytol.">
        <title>Evolutionary transition to the ectomycorrhizal habit in the genomes of a hyperdiverse lineage of mushroom-forming fungi.</title>
        <authorList>
            <person name="Looney B."/>
            <person name="Miyauchi S."/>
            <person name="Morin E."/>
            <person name="Drula E."/>
            <person name="Courty P.E."/>
            <person name="Kohler A."/>
            <person name="Kuo A."/>
            <person name="LaButti K."/>
            <person name="Pangilinan J."/>
            <person name="Lipzen A."/>
            <person name="Riley R."/>
            <person name="Andreopoulos W."/>
            <person name="He G."/>
            <person name="Johnson J."/>
            <person name="Nolan M."/>
            <person name="Tritt A."/>
            <person name="Barry K.W."/>
            <person name="Grigoriev I.V."/>
            <person name="Nagy L.G."/>
            <person name="Hibbett D."/>
            <person name="Henrissat B."/>
            <person name="Matheny P.B."/>
            <person name="Labbe J."/>
            <person name="Martin F.M."/>
        </authorList>
    </citation>
    <scope>NUCLEOTIDE SEQUENCE</scope>
    <source>
        <strain evidence="2">BPL690</strain>
    </source>
</reference>
<feature type="region of interest" description="Disordered" evidence="1">
    <location>
        <begin position="207"/>
        <end position="487"/>
    </location>
</feature>
<feature type="compositionally biased region" description="Low complexity" evidence="1">
    <location>
        <begin position="172"/>
        <end position="185"/>
    </location>
</feature>
<proteinExistence type="predicted"/>
<name>A0AAD4QSG7_9AGAM</name>
<feature type="compositionally biased region" description="Low complexity" evidence="1">
    <location>
        <begin position="354"/>
        <end position="364"/>
    </location>
</feature>
<accession>A0AAD4QSG7</accession>
<feature type="region of interest" description="Disordered" evidence="1">
    <location>
        <begin position="87"/>
        <end position="125"/>
    </location>
</feature>
<organism evidence="2 3">
    <name type="scientific">Multifurca ochricompacta</name>
    <dbReference type="NCBI Taxonomy" id="376703"/>
    <lineage>
        <taxon>Eukaryota</taxon>
        <taxon>Fungi</taxon>
        <taxon>Dikarya</taxon>
        <taxon>Basidiomycota</taxon>
        <taxon>Agaricomycotina</taxon>
        <taxon>Agaricomycetes</taxon>
        <taxon>Russulales</taxon>
        <taxon>Russulaceae</taxon>
        <taxon>Multifurca</taxon>
    </lineage>
</organism>
<feature type="compositionally biased region" description="Polar residues" evidence="1">
    <location>
        <begin position="207"/>
        <end position="220"/>
    </location>
</feature>
<feature type="region of interest" description="Disordered" evidence="1">
    <location>
        <begin position="156"/>
        <end position="193"/>
    </location>
</feature>
<dbReference type="Proteomes" id="UP001203297">
    <property type="component" value="Unassembled WGS sequence"/>
</dbReference>
<evidence type="ECO:0000313" key="3">
    <source>
        <dbReference type="Proteomes" id="UP001203297"/>
    </source>
</evidence>
<feature type="compositionally biased region" description="Basic and acidic residues" evidence="1">
    <location>
        <begin position="221"/>
        <end position="230"/>
    </location>
</feature>
<feature type="compositionally biased region" description="Polar residues" evidence="1">
    <location>
        <begin position="394"/>
        <end position="405"/>
    </location>
</feature>
<dbReference type="EMBL" id="WTXG01000002">
    <property type="protein sequence ID" value="KAI0307080.1"/>
    <property type="molecule type" value="Genomic_DNA"/>
</dbReference>
<keyword evidence="3" id="KW-1185">Reference proteome</keyword>
<sequence length="534" mass="56333">MSNALLQSSISTHSSLSAVLAVDSPIADSSLEARARDLSSRIRVNSSLHANWLDDLAVIQEQLAPDSRPDALGLSLVHDDAISRSLPVDPSPIQLRASPHHRNRSSTDLPRFKAGTTTPDQPHLRLSNWSRSLLISPAPRALTQYVESNADPDTIHLPSTLGLRSSSSTHFPPGVSSSPPAGPSSHSTLPESSTTAYSLLSSFLTRRPSTSSAGSHLTSRSRPECRERASTDLATSPSLASSTVARSRSRTPLSSPPRSHGGKRSSSPPPMPPSLVLPSRLLTSPTEDPSLSSLSSTSSSGLSSDPHPNPVLSLQALRKILDDQPPPPPMSRTSSEGPAARRPAFLPRTPLPGPTLGTSTATASVSRLFTKPVHMHSGSSNRELRPSALKGISRTPQSPTPSNGLLSPGRSAGAGGSSASSIRSTPKRISFAELPEPYGSERGGGSGRGFEKKRSRKAKKRSGKGKGKSKVNVGDDSDESDEDDGKGWWARLLLGSGSTRGRSLSRSEERLETRITRGLGNRSGFGGGIEDWAV</sequence>
<evidence type="ECO:0000313" key="2">
    <source>
        <dbReference type="EMBL" id="KAI0307080.1"/>
    </source>
</evidence>